<sequence>MNKRLYVIFAVFALIISCKNYASSEDLKQNFKKQVKGFLDTKKEELVGGLTNLTLEVCSKGQSEEQVVQGTKF</sequence>
<dbReference type="EMBL" id="CP044542">
    <property type="protein sequence ID" value="QFI15096.1"/>
    <property type="molecule type" value="Genomic_DNA"/>
</dbReference>
<reference evidence="2 3" key="1">
    <citation type="journal article" date="2020" name="Int. J. Syst. Evol. Microbiol.">
        <title>Borrelia maritima sp. nov., a novel species of the Borrelia burgdorferi sensu lato complex, occupying a basal position to North American species.</title>
        <authorList>
            <person name="Margos G."/>
            <person name="Fedorova N."/>
            <person name="Becker N.S."/>
            <person name="Kleinjan J.E."/>
            <person name="Marosevic D."/>
            <person name="Krebs S."/>
            <person name="Hui L."/>
            <person name="Fingerle V."/>
            <person name="Lane R.S."/>
        </authorList>
    </citation>
    <scope>NUCLEOTIDE SEQUENCE [LARGE SCALE GENOMIC DNA]</scope>
    <source>
        <strain evidence="2 3">CA690</strain>
    </source>
</reference>
<feature type="signal peptide" evidence="1">
    <location>
        <begin position="1"/>
        <end position="22"/>
    </location>
</feature>
<protein>
    <submittedName>
        <fullName evidence="2">Uncharacterized protein</fullName>
    </submittedName>
</protein>
<evidence type="ECO:0000313" key="3">
    <source>
        <dbReference type="Proteomes" id="UP000326393"/>
    </source>
</evidence>
<evidence type="ECO:0000313" key="2">
    <source>
        <dbReference type="EMBL" id="QFI15096.1"/>
    </source>
</evidence>
<keyword evidence="2" id="KW-0614">Plasmid</keyword>
<name>A0A5J6WCL4_9SPIR</name>
<feature type="chain" id="PRO_5023862497" evidence="1">
    <location>
        <begin position="23"/>
        <end position="73"/>
    </location>
</feature>
<gene>
    <name evidence="2" type="ORF">DB723_05215</name>
</gene>
<dbReference type="PROSITE" id="PS51257">
    <property type="entry name" value="PROKAR_LIPOPROTEIN"/>
    <property type="match status" value="1"/>
</dbReference>
<keyword evidence="3" id="KW-1185">Reference proteome</keyword>
<dbReference type="AlphaFoldDB" id="A0A5J6WCL4"/>
<organism evidence="2 3">
    <name type="scientific">Borrelia maritima</name>
    <dbReference type="NCBI Taxonomy" id="2761123"/>
    <lineage>
        <taxon>Bacteria</taxon>
        <taxon>Pseudomonadati</taxon>
        <taxon>Spirochaetota</taxon>
        <taxon>Spirochaetia</taxon>
        <taxon>Spirochaetales</taxon>
        <taxon>Borreliaceae</taxon>
        <taxon>Borrelia</taxon>
    </lineage>
</organism>
<dbReference type="RefSeq" id="WP_151553219.1">
    <property type="nucleotide sequence ID" value="NZ_CP044542.1"/>
</dbReference>
<proteinExistence type="predicted"/>
<dbReference type="KEGG" id="bmat:DB723_05215"/>
<keyword evidence="1" id="KW-0732">Signal</keyword>
<dbReference type="Proteomes" id="UP000326393">
    <property type="component" value="Plasmid cp32-2"/>
</dbReference>
<dbReference type="OrthoDB" id="352923at2"/>
<accession>A0A5J6WCL4</accession>
<evidence type="ECO:0000256" key="1">
    <source>
        <dbReference type="SAM" id="SignalP"/>
    </source>
</evidence>
<geneLocation type="plasmid" evidence="2 3">
    <name>cp32-2</name>
</geneLocation>